<evidence type="ECO:0000256" key="1">
    <source>
        <dbReference type="SAM" id="MobiDB-lite"/>
    </source>
</evidence>
<dbReference type="AlphaFoldDB" id="A0A8E0S735"/>
<feature type="compositionally biased region" description="Polar residues" evidence="1">
    <location>
        <begin position="257"/>
        <end position="267"/>
    </location>
</feature>
<feature type="transmembrane region" description="Helical" evidence="2">
    <location>
        <begin position="65"/>
        <end position="87"/>
    </location>
</feature>
<gene>
    <name evidence="4" type="ORF">FBUS_02763</name>
</gene>
<feature type="signal peptide" evidence="3">
    <location>
        <begin position="1"/>
        <end position="26"/>
    </location>
</feature>
<keyword evidence="2" id="KW-0472">Membrane</keyword>
<protein>
    <submittedName>
        <fullName evidence="4">Uncharacterized protein</fullName>
    </submittedName>
</protein>
<proteinExistence type="predicted"/>
<reference evidence="4" key="1">
    <citation type="submission" date="2019-05" db="EMBL/GenBank/DDBJ databases">
        <title>Annotation for the trematode Fasciolopsis buski.</title>
        <authorList>
            <person name="Choi Y.-J."/>
        </authorList>
    </citation>
    <scope>NUCLEOTIDE SEQUENCE</scope>
    <source>
        <strain evidence="4">HT</strain>
        <tissue evidence="4">Whole worm</tissue>
    </source>
</reference>
<keyword evidence="3" id="KW-0732">Signal</keyword>
<name>A0A8E0S735_9TREM</name>
<accession>A0A8E0S735</accession>
<keyword evidence="2" id="KW-1133">Transmembrane helix</keyword>
<evidence type="ECO:0000313" key="4">
    <source>
        <dbReference type="EMBL" id="KAA0198700.1"/>
    </source>
</evidence>
<comment type="caution">
    <text evidence="4">The sequence shown here is derived from an EMBL/GenBank/DDBJ whole genome shotgun (WGS) entry which is preliminary data.</text>
</comment>
<feature type="compositionally biased region" description="Low complexity" evidence="1">
    <location>
        <begin position="241"/>
        <end position="253"/>
    </location>
</feature>
<evidence type="ECO:0000256" key="3">
    <source>
        <dbReference type="SAM" id="SignalP"/>
    </source>
</evidence>
<keyword evidence="5" id="KW-1185">Reference proteome</keyword>
<organism evidence="4 5">
    <name type="scientific">Fasciolopsis buskii</name>
    <dbReference type="NCBI Taxonomy" id="27845"/>
    <lineage>
        <taxon>Eukaryota</taxon>
        <taxon>Metazoa</taxon>
        <taxon>Spiralia</taxon>
        <taxon>Lophotrochozoa</taxon>
        <taxon>Platyhelminthes</taxon>
        <taxon>Trematoda</taxon>
        <taxon>Digenea</taxon>
        <taxon>Plagiorchiida</taxon>
        <taxon>Echinostomata</taxon>
        <taxon>Echinostomatoidea</taxon>
        <taxon>Fasciolidae</taxon>
        <taxon>Fasciolopsis</taxon>
    </lineage>
</organism>
<dbReference type="EMBL" id="LUCM01001568">
    <property type="protein sequence ID" value="KAA0198700.1"/>
    <property type="molecule type" value="Genomic_DNA"/>
</dbReference>
<dbReference type="OrthoDB" id="6258481at2759"/>
<sequence length="267" mass="30761">MHIPYYQCGLVLIVLLFYGTLPSAYGAVRYSRTTESRRELRIQRKARLPVDMHLPLIPIEQQSTALIVTYIICVITLIASFALIIVFDNSLMRAIRRVCCFCFCCMYGFGRFWNKRFDGDLEREDDDSADELCCFKVSESVRRKRPVTLIEFNRWKQNERLSMLESEEDQTKLSTSRSKLFSEHTLSSLSNTRNYKQRDAVLKIRLEFLTDLAAFMSARTMQQIVSEESSFSEEETGSARQSQSSTDQFSDDGSGARKQSTSSQSDM</sequence>
<feature type="chain" id="PRO_5034808089" evidence="3">
    <location>
        <begin position="27"/>
        <end position="267"/>
    </location>
</feature>
<dbReference type="Proteomes" id="UP000728185">
    <property type="component" value="Unassembled WGS sequence"/>
</dbReference>
<evidence type="ECO:0000313" key="5">
    <source>
        <dbReference type="Proteomes" id="UP000728185"/>
    </source>
</evidence>
<feature type="region of interest" description="Disordered" evidence="1">
    <location>
        <begin position="226"/>
        <end position="267"/>
    </location>
</feature>
<keyword evidence="2" id="KW-0812">Transmembrane</keyword>
<evidence type="ECO:0000256" key="2">
    <source>
        <dbReference type="SAM" id="Phobius"/>
    </source>
</evidence>